<sequence>MAERTQLRFGQRLRLPARRYEKLEKTSSKMTINYCSKNVGINFFIILIFFIIPFCFLFFNFSKPATVIFSLVLILLGYSSVFIFIKSFVRNILKLPAIELTNEHYIDHINGIKVSWKAISNISTSSIGQWTFINFELNDYSIFFKQIRNPIQNLFFRLEKIATGSPMKTNISLVKGKNEEIFWKVFNFYIQKK</sequence>
<dbReference type="STRING" id="490189.SAMN02927903_03358"/>
<name>A0A1G5KMB1_9FLAO</name>
<evidence type="ECO:0000313" key="2">
    <source>
        <dbReference type="EMBL" id="SCZ01190.1"/>
    </source>
</evidence>
<accession>A0A1G5KMB1</accession>
<organism evidence="2 3">
    <name type="scientific">Flavobacterium caeni</name>
    <dbReference type="NCBI Taxonomy" id="490189"/>
    <lineage>
        <taxon>Bacteria</taxon>
        <taxon>Pseudomonadati</taxon>
        <taxon>Bacteroidota</taxon>
        <taxon>Flavobacteriia</taxon>
        <taxon>Flavobacteriales</taxon>
        <taxon>Flavobacteriaceae</taxon>
        <taxon>Flavobacterium</taxon>
    </lineage>
</organism>
<reference evidence="2 3" key="1">
    <citation type="submission" date="2016-10" db="EMBL/GenBank/DDBJ databases">
        <authorList>
            <person name="de Groot N.N."/>
        </authorList>
    </citation>
    <scope>NUCLEOTIDE SEQUENCE [LARGE SCALE GENOMIC DNA]</scope>
    <source>
        <strain evidence="2 3">CGMCC 1.7031</strain>
    </source>
</reference>
<keyword evidence="1" id="KW-0472">Membrane</keyword>
<proteinExistence type="predicted"/>
<evidence type="ECO:0000313" key="3">
    <source>
        <dbReference type="Proteomes" id="UP000199354"/>
    </source>
</evidence>
<keyword evidence="1" id="KW-0812">Transmembrane</keyword>
<gene>
    <name evidence="2" type="ORF">SAMN02927903_03358</name>
</gene>
<dbReference type="AlphaFoldDB" id="A0A1G5KMB1"/>
<feature type="transmembrane region" description="Helical" evidence="1">
    <location>
        <begin position="65"/>
        <end position="85"/>
    </location>
</feature>
<keyword evidence="3" id="KW-1185">Reference proteome</keyword>
<keyword evidence="1" id="KW-1133">Transmembrane helix</keyword>
<dbReference type="EMBL" id="FMVF01000051">
    <property type="protein sequence ID" value="SCZ01190.1"/>
    <property type="molecule type" value="Genomic_DNA"/>
</dbReference>
<evidence type="ECO:0000256" key="1">
    <source>
        <dbReference type="SAM" id="Phobius"/>
    </source>
</evidence>
<dbReference type="Proteomes" id="UP000199354">
    <property type="component" value="Unassembled WGS sequence"/>
</dbReference>
<feature type="transmembrane region" description="Helical" evidence="1">
    <location>
        <begin position="39"/>
        <end position="59"/>
    </location>
</feature>
<protein>
    <submittedName>
        <fullName evidence="2">Uncharacterized protein</fullName>
    </submittedName>
</protein>